<dbReference type="CDD" id="cd05233">
    <property type="entry name" value="SDR_c"/>
    <property type="match status" value="1"/>
</dbReference>
<reference evidence="4 5" key="1">
    <citation type="submission" date="2018-05" db="EMBL/GenBank/DDBJ databases">
        <title>Genomic analysis of Gracilibacillus dipsosauri DD1 reveals novel features of a salt-tolerant amylase.</title>
        <authorList>
            <person name="Deutch C.E."/>
            <person name="Yang S."/>
        </authorList>
    </citation>
    <scope>NUCLEOTIDE SEQUENCE [LARGE SCALE GENOMIC DNA]</scope>
    <source>
        <strain evidence="4 5">DD1</strain>
    </source>
</reference>
<organism evidence="4 5">
    <name type="scientific">Gracilibacillus dipsosauri</name>
    <dbReference type="NCBI Taxonomy" id="178340"/>
    <lineage>
        <taxon>Bacteria</taxon>
        <taxon>Bacillati</taxon>
        <taxon>Bacillota</taxon>
        <taxon>Bacilli</taxon>
        <taxon>Bacillales</taxon>
        <taxon>Bacillaceae</taxon>
        <taxon>Gracilibacillus</taxon>
    </lineage>
</organism>
<dbReference type="InterPro" id="IPR020904">
    <property type="entry name" value="Sc_DH/Rdtase_CS"/>
</dbReference>
<accession>A0A317KY19</accession>
<dbReference type="EMBL" id="QGTD01000008">
    <property type="protein sequence ID" value="PWU68432.1"/>
    <property type="molecule type" value="Genomic_DNA"/>
</dbReference>
<name>A0A317KY19_9BACI</name>
<evidence type="ECO:0000313" key="4">
    <source>
        <dbReference type="EMBL" id="PWU68432.1"/>
    </source>
</evidence>
<comment type="caution">
    <text evidence="4">The sequence shown here is derived from an EMBL/GenBank/DDBJ whole genome shotgun (WGS) entry which is preliminary data.</text>
</comment>
<dbReference type="PRINTS" id="PR00081">
    <property type="entry name" value="GDHRDH"/>
</dbReference>
<dbReference type="InterPro" id="IPR050259">
    <property type="entry name" value="SDR"/>
</dbReference>
<proteinExistence type="inferred from homology"/>
<dbReference type="FunFam" id="3.40.50.720:FF:000084">
    <property type="entry name" value="Short-chain dehydrogenase reductase"/>
    <property type="match status" value="1"/>
</dbReference>
<dbReference type="AlphaFoldDB" id="A0A317KY19"/>
<dbReference type="OrthoDB" id="9803333at2"/>
<evidence type="ECO:0000256" key="3">
    <source>
        <dbReference type="RuleBase" id="RU000363"/>
    </source>
</evidence>
<keyword evidence="5" id="KW-1185">Reference proteome</keyword>
<dbReference type="Gene3D" id="3.40.50.720">
    <property type="entry name" value="NAD(P)-binding Rossmann-like Domain"/>
    <property type="match status" value="1"/>
</dbReference>
<evidence type="ECO:0000256" key="2">
    <source>
        <dbReference type="ARBA" id="ARBA00023002"/>
    </source>
</evidence>
<keyword evidence="2" id="KW-0560">Oxidoreductase</keyword>
<comment type="similarity">
    <text evidence="1 3">Belongs to the short-chain dehydrogenases/reductases (SDR) family.</text>
</comment>
<dbReference type="Proteomes" id="UP000245624">
    <property type="component" value="Unassembled WGS sequence"/>
</dbReference>
<dbReference type="PRINTS" id="PR00080">
    <property type="entry name" value="SDRFAMILY"/>
</dbReference>
<dbReference type="SUPFAM" id="SSF51735">
    <property type="entry name" value="NAD(P)-binding Rossmann-fold domains"/>
    <property type="match status" value="1"/>
</dbReference>
<dbReference type="GO" id="GO:0008206">
    <property type="term" value="P:bile acid metabolic process"/>
    <property type="evidence" value="ECO:0007669"/>
    <property type="project" value="UniProtKB-ARBA"/>
</dbReference>
<sequence>MSIFSKEALLDQHILITGATGGIGSETAKTIAKMGAKVTITGRNKKRLVQLKTELENVTTKDKIHAIEADINNEQGRLNLLTKSEEAFGIVSGLVNSAGITGGTVVESLSEEEVEHIMRVNYFSAFSLTQSIYQKMIKRKHGNIVNIASLSGLRGTYGNSAYAASKFAVIGWTQSMAVEAIRHNIRVNAVCPGFVDTNMARGIIAKKAERNQISYKTAMRNAKNSIPSGELTTTLEVANTIAFLLTDAAKNIVGESVKISGGSVMR</sequence>
<dbReference type="InterPro" id="IPR002347">
    <property type="entry name" value="SDR_fam"/>
</dbReference>
<protein>
    <submittedName>
        <fullName evidence="4">Short-chain dehydrogenase</fullName>
    </submittedName>
</protein>
<dbReference type="PANTHER" id="PTHR42879:SF2">
    <property type="entry name" value="3-OXOACYL-[ACYL-CARRIER-PROTEIN] REDUCTASE FABG"/>
    <property type="match status" value="1"/>
</dbReference>
<dbReference type="PANTHER" id="PTHR42879">
    <property type="entry name" value="3-OXOACYL-(ACYL-CARRIER-PROTEIN) REDUCTASE"/>
    <property type="match status" value="1"/>
</dbReference>
<evidence type="ECO:0000313" key="5">
    <source>
        <dbReference type="Proteomes" id="UP000245624"/>
    </source>
</evidence>
<dbReference type="InterPro" id="IPR036291">
    <property type="entry name" value="NAD(P)-bd_dom_sf"/>
</dbReference>
<dbReference type="RefSeq" id="WP_109984115.1">
    <property type="nucleotide sequence ID" value="NZ_QGTD01000008.1"/>
</dbReference>
<dbReference type="PROSITE" id="PS00061">
    <property type="entry name" value="ADH_SHORT"/>
    <property type="match status" value="1"/>
</dbReference>
<evidence type="ECO:0000256" key="1">
    <source>
        <dbReference type="ARBA" id="ARBA00006484"/>
    </source>
</evidence>
<dbReference type="GO" id="GO:0016491">
    <property type="term" value="F:oxidoreductase activity"/>
    <property type="evidence" value="ECO:0007669"/>
    <property type="project" value="UniProtKB-KW"/>
</dbReference>
<dbReference type="Pfam" id="PF00106">
    <property type="entry name" value="adh_short"/>
    <property type="match status" value="1"/>
</dbReference>
<gene>
    <name evidence="4" type="ORF">DLJ74_08280</name>
</gene>